<dbReference type="InterPro" id="IPR003317">
    <property type="entry name" value="Cyt-d_oxidase_su2"/>
</dbReference>
<keyword evidence="4" id="KW-1003">Cell membrane</keyword>
<gene>
    <name evidence="13" type="primary">cydB</name>
    <name evidence="13" type="ORF">KJB30_05120</name>
</gene>
<feature type="transmembrane region" description="Helical" evidence="12">
    <location>
        <begin position="117"/>
        <end position="141"/>
    </location>
</feature>
<evidence type="ECO:0000256" key="11">
    <source>
        <dbReference type="ARBA" id="ARBA00023136"/>
    </source>
</evidence>
<protein>
    <submittedName>
        <fullName evidence="13">Cytochrome d ubiquinol oxidase subunit II</fullName>
    </submittedName>
</protein>
<feature type="transmembrane region" description="Helical" evidence="12">
    <location>
        <begin position="12"/>
        <end position="39"/>
    </location>
</feature>
<dbReference type="NCBIfam" id="TIGR00203">
    <property type="entry name" value="cydB"/>
    <property type="match status" value="1"/>
</dbReference>
<keyword evidence="5" id="KW-0349">Heme</keyword>
<feature type="transmembrane region" description="Helical" evidence="12">
    <location>
        <begin position="86"/>
        <end position="105"/>
    </location>
</feature>
<comment type="caution">
    <text evidence="13">The sequence shown here is derived from an EMBL/GenBank/DDBJ whole genome shotgun (WGS) entry which is preliminary data.</text>
</comment>
<evidence type="ECO:0000313" key="13">
    <source>
        <dbReference type="EMBL" id="MBT1071151.1"/>
    </source>
</evidence>
<proteinExistence type="inferred from homology"/>
<dbReference type="PANTHER" id="PTHR43141">
    <property type="entry name" value="CYTOCHROME BD2 SUBUNIT II"/>
    <property type="match status" value="1"/>
</dbReference>
<keyword evidence="7" id="KW-0479">Metal-binding</keyword>
<dbReference type="Pfam" id="PF02322">
    <property type="entry name" value="Cyt_bd_oxida_II"/>
    <property type="match status" value="1"/>
</dbReference>
<dbReference type="PIRSF" id="PIRSF000267">
    <property type="entry name" value="Cyt_oxidse_sub2"/>
    <property type="match status" value="1"/>
</dbReference>
<feature type="transmembrane region" description="Helical" evidence="12">
    <location>
        <begin position="207"/>
        <end position="226"/>
    </location>
</feature>
<evidence type="ECO:0000256" key="6">
    <source>
        <dbReference type="ARBA" id="ARBA00022692"/>
    </source>
</evidence>
<sequence>MELSIFQITWFILWGFLWGVYFMLDGFVLGLGFMSRFLAKNDTEKRVLINTVGPVWDGNEVWLVTAGGATFAAFPTTYALMFSNLYTALLLLLFALIVRGVSFEFRGKIDGAPWRAGWDTAITISSFLPALLFGVAFGNIFEGIPMRNDFTTATFAYEGGLLSLLNPYGLLTGVLFVMLFAVHGSLYAAIKTTGELSDRAAAMASRLWLPLLVVAVAFLAYTYPATKLYDNYLNSAALLAIPLIAVGSLLMLKVSASTGRLHRAFTFSCLTIAFVCFTGVAGLFPNLIPSSIDAGSNLTIYNSSSSLYTLRIMTVVALIFVPIVIAYKIWVYRIFRSRITNEDVLGDSEAY</sequence>
<accession>A0ABS5U668</accession>
<feature type="transmembrane region" description="Helical" evidence="12">
    <location>
        <begin position="264"/>
        <end position="288"/>
    </location>
</feature>
<dbReference type="Proteomes" id="UP000784128">
    <property type="component" value="Unassembled WGS sequence"/>
</dbReference>
<evidence type="ECO:0000256" key="8">
    <source>
        <dbReference type="ARBA" id="ARBA00022982"/>
    </source>
</evidence>
<comment type="similarity">
    <text evidence="2">Belongs to the cytochrome ubiquinol oxidase subunit 2 family.</text>
</comment>
<evidence type="ECO:0000313" key="14">
    <source>
        <dbReference type="Proteomes" id="UP000784128"/>
    </source>
</evidence>
<keyword evidence="11 12" id="KW-0472">Membrane</keyword>
<evidence type="ECO:0000256" key="12">
    <source>
        <dbReference type="SAM" id="Phobius"/>
    </source>
</evidence>
<evidence type="ECO:0000256" key="9">
    <source>
        <dbReference type="ARBA" id="ARBA00022989"/>
    </source>
</evidence>
<organism evidence="13 14">
    <name type="scientific">Pelotalea chapellei</name>
    <dbReference type="NCBI Taxonomy" id="44671"/>
    <lineage>
        <taxon>Bacteria</taxon>
        <taxon>Pseudomonadati</taxon>
        <taxon>Thermodesulfobacteriota</taxon>
        <taxon>Desulfuromonadia</taxon>
        <taxon>Geobacterales</taxon>
        <taxon>Geobacteraceae</taxon>
        <taxon>Pelotalea</taxon>
    </lineage>
</organism>
<keyword evidence="3" id="KW-0813">Transport</keyword>
<evidence type="ECO:0000256" key="5">
    <source>
        <dbReference type="ARBA" id="ARBA00022617"/>
    </source>
</evidence>
<evidence type="ECO:0000256" key="7">
    <source>
        <dbReference type="ARBA" id="ARBA00022723"/>
    </source>
</evidence>
<dbReference type="PANTHER" id="PTHR43141:SF5">
    <property type="entry name" value="CYTOCHROME BD-I UBIQUINOL OXIDASE SUBUNIT 2"/>
    <property type="match status" value="1"/>
</dbReference>
<feature type="transmembrane region" description="Helical" evidence="12">
    <location>
        <begin position="232"/>
        <end position="252"/>
    </location>
</feature>
<evidence type="ECO:0000256" key="2">
    <source>
        <dbReference type="ARBA" id="ARBA00007543"/>
    </source>
</evidence>
<feature type="transmembrane region" description="Helical" evidence="12">
    <location>
        <begin position="308"/>
        <end position="330"/>
    </location>
</feature>
<name>A0ABS5U668_9BACT</name>
<keyword evidence="6 12" id="KW-0812">Transmembrane</keyword>
<evidence type="ECO:0000256" key="10">
    <source>
        <dbReference type="ARBA" id="ARBA00023004"/>
    </source>
</evidence>
<keyword evidence="10" id="KW-0408">Iron</keyword>
<reference evidence="13 14" key="1">
    <citation type="submission" date="2021-05" db="EMBL/GenBank/DDBJ databases">
        <title>The draft genome of Geobacter chapellei DSM 13688.</title>
        <authorList>
            <person name="Xu Z."/>
            <person name="Masuda Y."/>
            <person name="Itoh H."/>
            <person name="Senoo K."/>
        </authorList>
    </citation>
    <scope>NUCLEOTIDE SEQUENCE [LARGE SCALE GENOMIC DNA]</scope>
    <source>
        <strain evidence="13 14">DSM 13688</strain>
    </source>
</reference>
<evidence type="ECO:0000256" key="4">
    <source>
        <dbReference type="ARBA" id="ARBA00022475"/>
    </source>
</evidence>
<comment type="subcellular location">
    <subcellularLocation>
        <location evidence="1">Cell membrane</location>
        <topology evidence="1">Multi-pass membrane protein</topology>
    </subcellularLocation>
</comment>
<feature type="transmembrane region" description="Helical" evidence="12">
    <location>
        <begin position="168"/>
        <end position="187"/>
    </location>
</feature>
<keyword evidence="8" id="KW-0249">Electron transport</keyword>
<dbReference type="RefSeq" id="WP_214296868.1">
    <property type="nucleotide sequence ID" value="NZ_JAHDYS010000004.1"/>
</dbReference>
<keyword evidence="9 12" id="KW-1133">Transmembrane helix</keyword>
<dbReference type="EMBL" id="JAHDYS010000004">
    <property type="protein sequence ID" value="MBT1071151.1"/>
    <property type="molecule type" value="Genomic_DNA"/>
</dbReference>
<feature type="transmembrane region" description="Helical" evidence="12">
    <location>
        <begin position="60"/>
        <end position="80"/>
    </location>
</feature>
<evidence type="ECO:0000256" key="1">
    <source>
        <dbReference type="ARBA" id="ARBA00004651"/>
    </source>
</evidence>
<keyword evidence="14" id="KW-1185">Reference proteome</keyword>
<evidence type="ECO:0000256" key="3">
    <source>
        <dbReference type="ARBA" id="ARBA00022448"/>
    </source>
</evidence>